<sequence length="135" mass="15062">MFSSRRGSEEPKVDMTPMVDVVFLLLIFFMISTTFVETPGIDVNLPKSSLEVTEKKPQEIKVFIDARGKIVIDEKQVSLKGLKERLKAMGAKTAETTFVLMADRDVRHGRVVEVMDAAKEAGFVQLAIATEKTSR</sequence>
<evidence type="ECO:0000313" key="9">
    <source>
        <dbReference type="EMBL" id="ORJ63646.1"/>
    </source>
</evidence>
<evidence type="ECO:0000256" key="1">
    <source>
        <dbReference type="ARBA" id="ARBA00004162"/>
    </source>
</evidence>
<dbReference type="OrthoDB" id="8858387at2"/>
<dbReference type="InterPro" id="IPR003400">
    <property type="entry name" value="ExbD"/>
</dbReference>
<dbReference type="Gene3D" id="3.30.420.270">
    <property type="match status" value="1"/>
</dbReference>
<organism evidence="9 10">
    <name type="scientific">Geothermobacter hydrogeniphilus</name>
    <dbReference type="NCBI Taxonomy" id="1969733"/>
    <lineage>
        <taxon>Bacteria</taxon>
        <taxon>Pseudomonadati</taxon>
        <taxon>Thermodesulfobacteriota</taxon>
        <taxon>Desulfuromonadia</taxon>
        <taxon>Desulfuromonadales</taxon>
        <taxon>Geothermobacteraceae</taxon>
        <taxon>Geothermobacter</taxon>
    </lineage>
</organism>
<keyword evidence="10" id="KW-1185">Reference proteome</keyword>
<dbReference type="GO" id="GO:0022857">
    <property type="term" value="F:transmembrane transporter activity"/>
    <property type="evidence" value="ECO:0007669"/>
    <property type="project" value="InterPro"/>
</dbReference>
<evidence type="ECO:0000256" key="7">
    <source>
        <dbReference type="RuleBase" id="RU003879"/>
    </source>
</evidence>
<evidence type="ECO:0000256" key="5">
    <source>
        <dbReference type="ARBA" id="ARBA00022989"/>
    </source>
</evidence>
<evidence type="ECO:0000313" key="10">
    <source>
        <dbReference type="Proteomes" id="UP000193136"/>
    </source>
</evidence>
<evidence type="ECO:0000256" key="6">
    <source>
        <dbReference type="ARBA" id="ARBA00023136"/>
    </source>
</evidence>
<keyword evidence="6 8" id="KW-0472">Membrane</keyword>
<comment type="subcellular location">
    <subcellularLocation>
        <location evidence="1">Cell membrane</location>
        <topology evidence="1">Single-pass membrane protein</topology>
    </subcellularLocation>
    <subcellularLocation>
        <location evidence="7">Cell membrane</location>
        <topology evidence="7">Single-pass type II membrane protein</topology>
    </subcellularLocation>
</comment>
<comment type="caution">
    <text evidence="9">The sequence shown here is derived from an EMBL/GenBank/DDBJ whole genome shotgun (WGS) entry which is preliminary data.</text>
</comment>
<dbReference type="Proteomes" id="UP000193136">
    <property type="component" value="Unassembled WGS sequence"/>
</dbReference>
<keyword evidence="4 7" id="KW-0812">Transmembrane</keyword>
<evidence type="ECO:0000256" key="8">
    <source>
        <dbReference type="SAM" id="Phobius"/>
    </source>
</evidence>
<keyword evidence="7" id="KW-0653">Protein transport</keyword>
<dbReference type="GO" id="GO:0015031">
    <property type="term" value="P:protein transport"/>
    <property type="evidence" value="ECO:0007669"/>
    <property type="project" value="UniProtKB-KW"/>
</dbReference>
<evidence type="ECO:0000256" key="2">
    <source>
        <dbReference type="ARBA" id="ARBA00005811"/>
    </source>
</evidence>
<evidence type="ECO:0000256" key="3">
    <source>
        <dbReference type="ARBA" id="ARBA00022475"/>
    </source>
</evidence>
<comment type="similarity">
    <text evidence="2 7">Belongs to the ExbD/TolR family.</text>
</comment>
<protein>
    <submittedName>
        <fullName evidence="9">Biopolymer transporter ExbD</fullName>
    </submittedName>
</protein>
<dbReference type="AlphaFoldDB" id="A0A1X0YEU4"/>
<dbReference type="GO" id="GO:0005886">
    <property type="term" value="C:plasma membrane"/>
    <property type="evidence" value="ECO:0007669"/>
    <property type="project" value="UniProtKB-SubCell"/>
</dbReference>
<feature type="transmembrane region" description="Helical" evidence="8">
    <location>
        <begin position="21"/>
        <end position="41"/>
    </location>
</feature>
<dbReference type="Pfam" id="PF02472">
    <property type="entry name" value="ExbD"/>
    <property type="match status" value="1"/>
</dbReference>
<dbReference type="EMBL" id="NAAD01000001">
    <property type="protein sequence ID" value="ORJ63646.1"/>
    <property type="molecule type" value="Genomic_DNA"/>
</dbReference>
<proteinExistence type="inferred from homology"/>
<keyword evidence="5 8" id="KW-1133">Transmembrane helix</keyword>
<dbReference type="PANTHER" id="PTHR30558">
    <property type="entry name" value="EXBD MEMBRANE COMPONENT OF PMF-DRIVEN MACROMOLECULE IMPORT SYSTEM"/>
    <property type="match status" value="1"/>
</dbReference>
<keyword evidence="7" id="KW-0813">Transport</keyword>
<dbReference type="STRING" id="1969733.B5V00_00780"/>
<evidence type="ECO:0000256" key="4">
    <source>
        <dbReference type="ARBA" id="ARBA00022692"/>
    </source>
</evidence>
<accession>A0A1X0YEU4</accession>
<reference evidence="9 10" key="1">
    <citation type="submission" date="2017-03" db="EMBL/GenBank/DDBJ databases">
        <title>Genome sequence of Geothermobacter sp. EPR-M, Deep-Sea Iron Reducer.</title>
        <authorList>
            <person name="Tully B."/>
            <person name="Savalia P."/>
            <person name="Abuyen K."/>
            <person name="Baughan C."/>
            <person name="Romero E."/>
            <person name="Ronkowski C."/>
            <person name="Torres B."/>
            <person name="Tremblay J."/>
            <person name="Trujillo A."/>
            <person name="Tyler M."/>
            <person name="Perez-Rodriguez I."/>
            <person name="Amend J."/>
        </authorList>
    </citation>
    <scope>NUCLEOTIDE SEQUENCE [LARGE SCALE GENOMIC DNA]</scope>
    <source>
        <strain evidence="9 10">EPR-M</strain>
    </source>
</reference>
<gene>
    <name evidence="9" type="ORF">B5V00_00780</name>
</gene>
<dbReference type="PANTHER" id="PTHR30558:SF3">
    <property type="entry name" value="BIOPOLYMER TRANSPORT PROTEIN EXBD-RELATED"/>
    <property type="match status" value="1"/>
</dbReference>
<keyword evidence="3" id="KW-1003">Cell membrane</keyword>
<name>A0A1X0YEU4_9BACT</name>